<accession>A0A382YIX3</accession>
<sequence>SAFSQAADQGMQIKDLGIDGENRLYDVVCSNGNSTTLFHRIGLTEAPLEMLPEDDETINIESLETGPDDAGYESGDKPQVCTAIGGGELDCAEYEDIDTAAEAVCKKLG</sequence>
<feature type="non-terminal residue" evidence="1">
    <location>
        <position position="1"/>
    </location>
</feature>
<proteinExistence type="predicted"/>
<reference evidence="1" key="1">
    <citation type="submission" date="2018-05" db="EMBL/GenBank/DDBJ databases">
        <authorList>
            <person name="Lanie J.A."/>
            <person name="Ng W.-L."/>
            <person name="Kazmierczak K.M."/>
            <person name="Andrzejewski T.M."/>
            <person name="Davidsen T.M."/>
            <person name="Wayne K.J."/>
            <person name="Tettelin H."/>
            <person name="Glass J.I."/>
            <person name="Rusch D."/>
            <person name="Podicherti R."/>
            <person name="Tsui H.-C.T."/>
            <person name="Winkler M.E."/>
        </authorList>
    </citation>
    <scope>NUCLEOTIDE SEQUENCE</scope>
</reference>
<organism evidence="1">
    <name type="scientific">marine metagenome</name>
    <dbReference type="NCBI Taxonomy" id="408172"/>
    <lineage>
        <taxon>unclassified sequences</taxon>
        <taxon>metagenomes</taxon>
        <taxon>ecological metagenomes</taxon>
    </lineage>
</organism>
<name>A0A382YIX3_9ZZZZ</name>
<evidence type="ECO:0000313" key="1">
    <source>
        <dbReference type="EMBL" id="SVD83232.1"/>
    </source>
</evidence>
<gene>
    <name evidence="1" type="ORF">METZ01_LOCUS436086</name>
</gene>
<dbReference type="AlphaFoldDB" id="A0A382YIX3"/>
<dbReference type="EMBL" id="UINC01176212">
    <property type="protein sequence ID" value="SVD83232.1"/>
    <property type="molecule type" value="Genomic_DNA"/>
</dbReference>
<protein>
    <submittedName>
        <fullName evidence="1">Uncharacterized protein</fullName>
    </submittedName>
</protein>